<dbReference type="InterPro" id="IPR005149">
    <property type="entry name" value="Tscrpt_reg_PadR_N"/>
</dbReference>
<dbReference type="AlphaFoldDB" id="A0A9W6I6B6"/>
<dbReference type="Pfam" id="PF10400">
    <property type="entry name" value="Vir_act_alpha_C"/>
    <property type="match status" value="1"/>
</dbReference>
<evidence type="ECO:0000259" key="4">
    <source>
        <dbReference type="Pfam" id="PF10400"/>
    </source>
</evidence>
<feature type="region of interest" description="Disordered" evidence="1">
    <location>
        <begin position="169"/>
        <end position="190"/>
    </location>
</feature>
<evidence type="ECO:0000259" key="3">
    <source>
        <dbReference type="Pfam" id="PF03551"/>
    </source>
</evidence>
<evidence type="ECO:0000313" key="5">
    <source>
        <dbReference type="EMBL" id="GLK11978.1"/>
    </source>
</evidence>
<comment type="caution">
    <text evidence="5">The sequence shown here is derived from an EMBL/GenBank/DDBJ whole genome shotgun (WGS) entry which is preliminary data.</text>
</comment>
<dbReference type="RefSeq" id="WP_271220323.1">
    <property type="nucleotide sequence ID" value="NZ_BAAAVD010000084.1"/>
</dbReference>
<evidence type="ECO:0000256" key="2">
    <source>
        <dbReference type="SAM" id="SignalP"/>
    </source>
</evidence>
<accession>A0A9W6I6B6</accession>
<dbReference type="Proteomes" id="UP001143474">
    <property type="component" value="Unassembled WGS sequence"/>
</dbReference>
<dbReference type="InterPro" id="IPR036388">
    <property type="entry name" value="WH-like_DNA-bd_sf"/>
</dbReference>
<dbReference type="Gene3D" id="1.10.10.10">
    <property type="entry name" value="Winged helix-like DNA-binding domain superfamily/Winged helix DNA-binding domain"/>
    <property type="match status" value="1"/>
</dbReference>
<dbReference type="EMBL" id="BSEV01000013">
    <property type="protein sequence ID" value="GLK11978.1"/>
    <property type="molecule type" value="Genomic_DNA"/>
</dbReference>
<evidence type="ECO:0000313" key="6">
    <source>
        <dbReference type="Proteomes" id="UP001143474"/>
    </source>
</evidence>
<dbReference type="InterPro" id="IPR018309">
    <property type="entry name" value="Tscrpt_reg_PadR_C"/>
</dbReference>
<feature type="domain" description="Transcription regulator PadR C-terminal" evidence="4">
    <location>
        <begin position="91"/>
        <end position="168"/>
    </location>
</feature>
<feature type="domain" description="Transcription regulator PadR N-terminal" evidence="3">
    <location>
        <begin position="7"/>
        <end position="78"/>
    </location>
</feature>
<dbReference type="Pfam" id="PF03551">
    <property type="entry name" value="PadR"/>
    <property type="match status" value="1"/>
</dbReference>
<sequence length="190" mass="20637">MSLRIALLGLLTAAGPASGYDLTKLFESSISNAWQARHSQIYPELNKMAADGLVTVEEEGPRGRKTYTITEEGSAELRAWLLAKGPSRLYRSEGALRAFLLPTLEPHEAAALLRTEAEAYSLRLAELEAICAAKSAWREPRFGEYALDLGIRQTRLMRDWAEETAAVMEKAAAAGEKDSPPNAESSGGEG</sequence>
<dbReference type="InterPro" id="IPR036390">
    <property type="entry name" value="WH_DNA-bd_sf"/>
</dbReference>
<feature type="signal peptide" evidence="2">
    <location>
        <begin position="1"/>
        <end position="19"/>
    </location>
</feature>
<reference evidence="5" key="1">
    <citation type="journal article" date="2014" name="Int. J. Syst. Evol. Microbiol.">
        <title>Complete genome sequence of Corynebacterium casei LMG S-19264T (=DSM 44701T), isolated from a smear-ripened cheese.</title>
        <authorList>
            <consortium name="US DOE Joint Genome Institute (JGI-PGF)"/>
            <person name="Walter F."/>
            <person name="Albersmeier A."/>
            <person name="Kalinowski J."/>
            <person name="Ruckert C."/>
        </authorList>
    </citation>
    <scope>NUCLEOTIDE SEQUENCE</scope>
    <source>
        <strain evidence="5">VKM Ac-2007</strain>
    </source>
</reference>
<gene>
    <name evidence="5" type="ORF">GCM10017600_53860</name>
</gene>
<dbReference type="SUPFAM" id="SSF46785">
    <property type="entry name" value="Winged helix' DNA-binding domain"/>
    <property type="match status" value="1"/>
</dbReference>
<feature type="chain" id="PRO_5040978867" evidence="2">
    <location>
        <begin position="20"/>
        <end position="190"/>
    </location>
</feature>
<reference evidence="5" key="2">
    <citation type="submission" date="2023-01" db="EMBL/GenBank/DDBJ databases">
        <authorList>
            <person name="Sun Q."/>
            <person name="Evtushenko L."/>
        </authorList>
    </citation>
    <scope>NUCLEOTIDE SEQUENCE</scope>
    <source>
        <strain evidence="5">VKM Ac-2007</strain>
    </source>
</reference>
<dbReference type="PANTHER" id="PTHR43252:SF6">
    <property type="entry name" value="NEGATIVE TRANSCRIPTION REGULATOR PADR"/>
    <property type="match status" value="1"/>
</dbReference>
<proteinExistence type="predicted"/>
<dbReference type="PANTHER" id="PTHR43252">
    <property type="entry name" value="TRANSCRIPTIONAL REGULATOR YQJI"/>
    <property type="match status" value="1"/>
</dbReference>
<keyword evidence="6" id="KW-1185">Reference proteome</keyword>
<protein>
    <submittedName>
        <fullName evidence="5">PadR family transcriptional regulator</fullName>
    </submittedName>
</protein>
<organism evidence="5 6">
    <name type="scientific">Streptosporangium carneum</name>
    <dbReference type="NCBI Taxonomy" id="47481"/>
    <lineage>
        <taxon>Bacteria</taxon>
        <taxon>Bacillati</taxon>
        <taxon>Actinomycetota</taxon>
        <taxon>Actinomycetes</taxon>
        <taxon>Streptosporangiales</taxon>
        <taxon>Streptosporangiaceae</taxon>
        <taxon>Streptosporangium</taxon>
    </lineage>
</organism>
<evidence type="ECO:0000256" key="1">
    <source>
        <dbReference type="SAM" id="MobiDB-lite"/>
    </source>
</evidence>
<keyword evidence="2" id="KW-0732">Signal</keyword>
<name>A0A9W6I6B6_9ACTN</name>